<keyword evidence="6" id="KW-1185">Reference proteome</keyword>
<protein>
    <submittedName>
        <fullName evidence="5">Acid stress chaperone HdeB</fullName>
    </submittedName>
</protein>
<name>A0A2T5B817_MYCDI</name>
<keyword evidence="1 4" id="KW-0732">Signal</keyword>
<gene>
    <name evidence="5" type="ORF">C7449_104126</name>
</gene>
<evidence type="ECO:0000256" key="1">
    <source>
        <dbReference type="ARBA" id="ARBA00022729"/>
    </source>
</evidence>
<evidence type="ECO:0000313" key="5">
    <source>
        <dbReference type="EMBL" id="PTM95063.1"/>
    </source>
</evidence>
<evidence type="ECO:0000313" key="6">
    <source>
        <dbReference type="Proteomes" id="UP000241247"/>
    </source>
</evidence>
<dbReference type="AlphaFoldDB" id="A0A2T5B817"/>
<feature type="chain" id="PRO_5015661575" evidence="4">
    <location>
        <begin position="23"/>
        <end position="96"/>
    </location>
</feature>
<dbReference type="Proteomes" id="UP000241247">
    <property type="component" value="Unassembled WGS sequence"/>
</dbReference>
<dbReference type="InterPro" id="IPR038303">
    <property type="entry name" value="HdeA/HdeB_sf"/>
</dbReference>
<dbReference type="OrthoDB" id="8254155at2"/>
<feature type="signal peptide" evidence="4">
    <location>
        <begin position="1"/>
        <end position="22"/>
    </location>
</feature>
<evidence type="ECO:0000256" key="4">
    <source>
        <dbReference type="SAM" id="SignalP"/>
    </source>
</evidence>
<keyword evidence="3" id="KW-0143">Chaperone</keyword>
<dbReference type="Gene3D" id="1.10.890.10">
    <property type="entry name" value="HNS-dependent expression A"/>
    <property type="match status" value="1"/>
</dbReference>
<comment type="caution">
    <text evidence="5">The sequence shown here is derived from an EMBL/GenBank/DDBJ whole genome shotgun (WGS) entry which is preliminary data.</text>
</comment>
<organism evidence="5 6">
    <name type="scientific">Mycoplana dimorpha</name>
    <dbReference type="NCBI Taxonomy" id="28320"/>
    <lineage>
        <taxon>Bacteria</taxon>
        <taxon>Pseudomonadati</taxon>
        <taxon>Pseudomonadota</taxon>
        <taxon>Alphaproteobacteria</taxon>
        <taxon>Hyphomicrobiales</taxon>
        <taxon>Rhizobiaceae</taxon>
        <taxon>Mycoplana</taxon>
    </lineage>
</organism>
<evidence type="ECO:0000256" key="2">
    <source>
        <dbReference type="ARBA" id="ARBA00022764"/>
    </source>
</evidence>
<dbReference type="EMBL" id="PZZZ01000004">
    <property type="protein sequence ID" value="PTM95063.1"/>
    <property type="molecule type" value="Genomic_DNA"/>
</dbReference>
<dbReference type="Pfam" id="PF06411">
    <property type="entry name" value="HdeA"/>
    <property type="match status" value="1"/>
</dbReference>
<accession>A0A2T5B817</accession>
<keyword evidence="2" id="KW-0574">Periplasm</keyword>
<reference evidence="5 6" key="1">
    <citation type="submission" date="2018-04" db="EMBL/GenBank/DDBJ databases">
        <title>Genomic Encyclopedia of Type Strains, Phase IV (KMG-IV): sequencing the most valuable type-strain genomes for metagenomic binning, comparative biology and taxonomic classification.</title>
        <authorList>
            <person name="Goeker M."/>
        </authorList>
    </citation>
    <scope>NUCLEOTIDE SEQUENCE [LARGE SCALE GENOMIC DNA]</scope>
    <source>
        <strain evidence="5 6">DSM 7138</strain>
    </source>
</reference>
<dbReference type="RefSeq" id="WP_108002815.1">
    <property type="nucleotide sequence ID" value="NZ_JBHEEX010000013.1"/>
</dbReference>
<evidence type="ECO:0000256" key="3">
    <source>
        <dbReference type="ARBA" id="ARBA00023186"/>
    </source>
</evidence>
<proteinExistence type="predicted"/>
<dbReference type="InterPro" id="IPR010486">
    <property type="entry name" value="HNS-dep_expression_A/B"/>
</dbReference>
<sequence>MKRLFSIALAVAGIAMAGQGLAKEIDMSKITCKEVSEMPAARTLGVAMWMSGYAHGKANNPMVDSEKAHANAEKIVAHCKSNPSTTLTDAVQAMGH</sequence>